<evidence type="ECO:0000256" key="1">
    <source>
        <dbReference type="ARBA" id="ARBA00006915"/>
    </source>
</evidence>
<dbReference type="InterPro" id="IPR036566">
    <property type="entry name" value="PYNP-like_C_sf"/>
</dbReference>
<dbReference type="GO" id="GO:0005829">
    <property type="term" value="C:cytosol"/>
    <property type="evidence" value="ECO:0007669"/>
    <property type="project" value="TreeGrafter"/>
</dbReference>
<dbReference type="InterPro" id="IPR018090">
    <property type="entry name" value="Pyrmidine_PPas_bac/euk"/>
</dbReference>
<protein>
    <recommendedName>
        <fullName evidence="3 7">Thymidine phosphorylase</fullName>
        <ecNumber evidence="3 7">2.4.2.4</ecNumber>
    </recommendedName>
</protein>
<dbReference type="Pfam" id="PF00591">
    <property type="entry name" value="Glycos_transf_3"/>
    <property type="match status" value="1"/>
</dbReference>
<dbReference type="InterPro" id="IPR013102">
    <property type="entry name" value="PYNP_C"/>
</dbReference>
<reference evidence="9 10" key="1">
    <citation type="submission" date="2020-06" db="EMBL/GenBank/DDBJ databases">
        <authorList>
            <person name="Qiu C."/>
            <person name="Liu Z."/>
        </authorList>
    </citation>
    <scope>NUCLEOTIDE SEQUENCE [LARGE SCALE GENOMIC DNA]</scope>
    <source>
        <strain evidence="9 10">EM 1</strain>
    </source>
</reference>
<dbReference type="PANTHER" id="PTHR10515:SF0">
    <property type="entry name" value="THYMIDINE PHOSPHORYLASE"/>
    <property type="match status" value="1"/>
</dbReference>
<dbReference type="GO" id="GO:0006206">
    <property type="term" value="P:pyrimidine nucleobase metabolic process"/>
    <property type="evidence" value="ECO:0007669"/>
    <property type="project" value="InterPro"/>
</dbReference>
<evidence type="ECO:0000256" key="6">
    <source>
        <dbReference type="ARBA" id="ARBA00048550"/>
    </source>
</evidence>
<dbReference type="EMBL" id="JABXYJ010000003">
    <property type="protein sequence ID" value="NVO77620.1"/>
    <property type="molecule type" value="Genomic_DNA"/>
</dbReference>
<dbReference type="NCBIfam" id="TIGR02644">
    <property type="entry name" value="Y_phosphoryl"/>
    <property type="match status" value="1"/>
</dbReference>
<dbReference type="InterPro" id="IPR035902">
    <property type="entry name" value="Nuc_phospho_transferase"/>
</dbReference>
<keyword evidence="10" id="KW-1185">Reference proteome</keyword>
<dbReference type="Gene3D" id="3.90.1170.30">
    <property type="entry name" value="Pyrimidine nucleoside phosphorylase-like, C-terminal domain"/>
    <property type="match status" value="1"/>
</dbReference>
<evidence type="ECO:0000313" key="9">
    <source>
        <dbReference type="EMBL" id="NVO77620.1"/>
    </source>
</evidence>
<dbReference type="PANTHER" id="PTHR10515">
    <property type="entry name" value="THYMIDINE PHOSPHORYLASE"/>
    <property type="match status" value="1"/>
</dbReference>
<dbReference type="Gene3D" id="1.20.970.10">
    <property type="entry name" value="Transferase, Pyrimidine Nucleoside Phosphorylase, Chain C"/>
    <property type="match status" value="1"/>
</dbReference>
<comment type="subunit">
    <text evidence="2">Homodimer.</text>
</comment>
<dbReference type="Pfam" id="PF02885">
    <property type="entry name" value="Glycos_trans_3N"/>
    <property type="match status" value="1"/>
</dbReference>
<dbReference type="InterPro" id="IPR013465">
    <property type="entry name" value="Thymidine_Pase"/>
</dbReference>
<dbReference type="EC" id="2.4.2.4" evidence="3 7"/>
<dbReference type="SMART" id="SM00941">
    <property type="entry name" value="PYNP_C"/>
    <property type="match status" value="1"/>
</dbReference>
<evidence type="ECO:0000256" key="2">
    <source>
        <dbReference type="ARBA" id="ARBA00011738"/>
    </source>
</evidence>
<dbReference type="Pfam" id="PF07831">
    <property type="entry name" value="PYNP_C"/>
    <property type="match status" value="1"/>
</dbReference>
<keyword evidence="5 9" id="KW-0808">Transferase</keyword>
<name>A0A850QLM3_9BURK</name>
<dbReference type="FunFam" id="3.40.1030.10:FF:000003">
    <property type="entry name" value="Pyrimidine-nucleoside phosphorylase"/>
    <property type="match status" value="1"/>
</dbReference>
<gene>
    <name evidence="9" type="primary">deoA</name>
    <name evidence="9" type="ORF">HV832_07220</name>
</gene>
<dbReference type="InterPro" id="IPR000053">
    <property type="entry name" value="Thymidine/pyrmidine_PPase"/>
</dbReference>
<sequence>MPARAFLPQEVIAAKRDGDILSATQIASAVQGICDGSWSDCQLGAFAMASWLSGLNRQECVHLTNAMAASGTMLDWSGMALPGPVVDKHSTGGVGDLVSLVLAPMLAACGAVVPMITGRRLGHTGGTLDKLEAIPGYCITPDIQKLQQVIRQCGLAIVGQTETLAPADRRLYAVRDVTATIDSISLITASILSKKKAAGIDYLVMDIKLGNGAVSPDLTRATQLGCWIREVAAGMNMTCSALLTDMNQPLSSAAGNALELVQAMHYLRQDQCPPRLHQVVLALGAELLQISGLADDPAQAGQMLQDVLQSGRAAEKFGQMCAALGGPSDFISHFQNYLPAADCVRPVYAAIPPGELRYVEQIDTRALGWTVVRLGGGRAQPDAVPDLRVGLSHLAELTQPVTSETPLAIVHARDEGAYQRAAIAVREAFQLADVQPFAPQQILACLQAGHPHESKTWQPHI</sequence>
<comment type="caution">
    <text evidence="9">The sequence shown here is derived from an EMBL/GenBank/DDBJ whole genome shotgun (WGS) entry which is preliminary data.</text>
</comment>
<dbReference type="SUPFAM" id="SSF54680">
    <property type="entry name" value="Pyrimidine nucleoside phosphorylase C-terminal domain"/>
    <property type="match status" value="1"/>
</dbReference>
<dbReference type="SUPFAM" id="SSF47648">
    <property type="entry name" value="Nucleoside phosphorylase/phosphoribosyltransferase N-terminal domain"/>
    <property type="match status" value="1"/>
</dbReference>
<dbReference type="GO" id="GO:0009032">
    <property type="term" value="F:thymidine phosphorylase activity"/>
    <property type="evidence" value="ECO:0007669"/>
    <property type="project" value="UniProtKB-UniRule"/>
</dbReference>
<dbReference type="GO" id="GO:0004645">
    <property type="term" value="F:1,4-alpha-oligoglucan phosphorylase activity"/>
    <property type="evidence" value="ECO:0007669"/>
    <property type="project" value="InterPro"/>
</dbReference>
<keyword evidence="4 9" id="KW-0328">Glycosyltransferase</keyword>
<accession>A0A850QLM3</accession>
<comment type="catalytic activity">
    <reaction evidence="6">
        <text>thymidine + phosphate = 2-deoxy-alpha-D-ribose 1-phosphate + thymine</text>
        <dbReference type="Rhea" id="RHEA:16037"/>
        <dbReference type="ChEBI" id="CHEBI:17748"/>
        <dbReference type="ChEBI" id="CHEBI:17821"/>
        <dbReference type="ChEBI" id="CHEBI:43474"/>
        <dbReference type="ChEBI" id="CHEBI:57259"/>
        <dbReference type="EC" id="2.4.2.4"/>
    </reaction>
</comment>
<evidence type="ECO:0000313" key="10">
    <source>
        <dbReference type="Proteomes" id="UP000588051"/>
    </source>
</evidence>
<dbReference type="InterPro" id="IPR000312">
    <property type="entry name" value="Glycosyl_Trfase_fam3"/>
</dbReference>
<dbReference type="RefSeq" id="WP_176802873.1">
    <property type="nucleotide sequence ID" value="NZ_JABXYJ010000003.1"/>
</dbReference>
<evidence type="ECO:0000256" key="7">
    <source>
        <dbReference type="NCBIfam" id="TIGR02643"/>
    </source>
</evidence>
<dbReference type="Proteomes" id="UP000588051">
    <property type="component" value="Unassembled WGS sequence"/>
</dbReference>
<dbReference type="PIRSF" id="PIRSF000478">
    <property type="entry name" value="TP_PyNP"/>
    <property type="match status" value="1"/>
</dbReference>
<evidence type="ECO:0000259" key="8">
    <source>
        <dbReference type="SMART" id="SM00941"/>
    </source>
</evidence>
<dbReference type="NCBIfam" id="NF004490">
    <property type="entry name" value="PRK05820.1"/>
    <property type="match status" value="1"/>
</dbReference>
<organism evidence="9 10">
    <name type="scientific">Undibacterium oligocarboniphilum</name>
    <dbReference type="NCBI Taxonomy" id="666702"/>
    <lineage>
        <taxon>Bacteria</taxon>
        <taxon>Pseudomonadati</taxon>
        <taxon>Pseudomonadota</taxon>
        <taxon>Betaproteobacteria</taxon>
        <taxon>Burkholderiales</taxon>
        <taxon>Oxalobacteraceae</taxon>
        <taxon>Undibacterium</taxon>
    </lineage>
</organism>
<evidence type="ECO:0000256" key="5">
    <source>
        <dbReference type="ARBA" id="ARBA00022679"/>
    </source>
</evidence>
<dbReference type="GO" id="GO:0006213">
    <property type="term" value="P:pyrimidine nucleoside metabolic process"/>
    <property type="evidence" value="ECO:0007669"/>
    <property type="project" value="InterPro"/>
</dbReference>
<dbReference type="NCBIfam" id="TIGR02643">
    <property type="entry name" value="T_phosphoryl"/>
    <property type="match status" value="1"/>
</dbReference>
<dbReference type="AlphaFoldDB" id="A0A850QLM3"/>
<evidence type="ECO:0000256" key="4">
    <source>
        <dbReference type="ARBA" id="ARBA00022676"/>
    </source>
</evidence>
<dbReference type="InterPro" id="IPR017459">
    <property type="entry name" value="Glycosyl_Trfase_fam3_N_dom"/>
</dbReference>
<evidence type="ECO:0000256" key="3">
    <source>
        <dbReference type="ARBA" id="ARBA00011892"/>
    </source>
</evidence>
<comment type="similarity">
    <text evidence="1">Belongs to the thymidine/pyrimidine-nucleoside phosphorylase family.</text>
</comment>
<proteinExistence type="inferred from homology"/>
<dbReference type="SUPFAM" id="SSF52418">
    <property type="entry name" value="Nucleoside phosphorylase/phosphoribosyltransferase catalytic domain"/>
    <property type="match status" value="1"/>
</dbReference>
<dbReference type="InterPro" id="IPR036320">
    <property type="entry name" value="Glycosyl_Trfase_fam3_N_dom_sf"/>
</dbReference>
<dbReference type="Gene3D" id="3.40.1030.10">
    <property type="entry name" value="Nucleoside phosphorylase/phosphoribosyltransferase catalytic domain"/>
    <property type="match status" value="1"/>
</dbReference>
<feature type="domain" description="Pyrimidine nucleoside phosphorylase C-terminal" evidence="8">
    <location>
        <begin position="358"/>
        <end position="432"/>
    </location>
</feature>